<dbReference type="AlphaFoldDB" id="A0A094QGT6"/>
<dbReference type="EMBL" id="JNSL01000005">
    <property type="protein sequence ID" value="KGA21509.1"/>
    <property type="molecule type" value="Genomic_DNA"/>
</dbReference>
<name>A0A094QGT6_9ZZZZ</name>
<protein>
    <recommendedName>
        <fullName evidence="1">DUF6760 domain-containing protein</fullName>
    </recommendedName>
</protein>
<sequence>MEIYPEDALWDEVIYLAYHIHWDLDRLLDLEHSDRVRLVEKVAALNRRALDEAKKIMA</sequence>
<gene>
    <name evidence="2" type="ORF">GM51_1685</name>
</gene>
<organism evidence="2">
    <name type="scientific">freshwater metagenome</name>
    <dbReference type="NCBI Taxonomy" id="449393"/>
    <lineage>
        <taxon>unclassified sequences</taxon>
        <taxon>metagenomes</taxon>
        <taxon>ecological metagenomes</taxon>
    </lineage>
</organism>
<proteinExistence type="predicted"/>
<dbReference type="Pfam" id="PF20546">
    <property type="entry name" value="DUF6760"/>
    <property type="match status" value="1"/>
</dbReference>
<accession>A0A094QGT6</accession>
<evidence type="ECO:0000313" key="2">
    <source>
        <dbReference type="EMBL" id="KGA21509.1"/>
    </source>
</evidence>
<evidence type="ECO:0000259" key="1">
    <source>
        <dbReference type="Pfam" id="PF20546"/>
    </source>
</evidence>
<feature type="domain" description="DUF6760" evidence="1">
    <location>
        <begin position="2"/>
        <end position="52"/>
    </location>
</feature>
<comment type="caution">
    <text evidence="2">The sequence shown here is derived from an EMBL/GenBank/DDBJ whole genome shotgun (WGS) entry which is preliminary data.</text>
</comment>
<dbReference type="InterPro" id="IPR046648">
    <property type="entry name" value="DUF6760"/>
</dbReference>
<reference evidence="2" key="1">
    <citation type="submission" date="2014-06" db="EMBL/GenBank/DDBJ databases">
        <title>Key roles for freshwater Actinobacteria revealed by deep metagenomic sequencing.</title>
        <authorList>
            <person name="Ghai R."/>
            <person name="Mizuno C.M."/>
            <person name="Picazo A."/>
            <person name="Camacho A."/>
            <person name="Rodriguez-Valera F."/>
        </authorList>
    </citation>
    <scope>NUCLEOTIDE SEQUENCE</scope>
</reference>